<comment type="caution">
    <text evidence="2">The sequence shown here is derived from an EMBL/GenBank/DDBJ whole genome shotgun (WGS) entry which is preliminary data.</text>
</comment>
<dbReference type="AlphaFoldDB" id="A0AA41X7I0"/>
<feature type="chain" id="PRO_5041440793" evidence="1">
    <location>
        <begin position="22"/>
        <end position="139"/>
    </location>
</feature>
<evidence type="ECO:0000313" key="3">
    <source>
        <dbReference type="Proteomes" id="UP001156102"/>
    </source>
</evidence>
<keyword evidence="1" id="KW-0732">Signal</keyword>
<keyword evidence="3" id="KW-1185">Reference proteome</keyword>
<gene>
    <name evidence="2" type="ORF">NK662_16780</name>
</gene>
<evidence type="ECO:0000256" key="1">
    <source>
        <dbReference type="SAM" id="SignalP"/>
    </source>
</evidence>
<organism evidence="2 3">
    <name type="scientific">Ectobacillus ponti</name>
    <dbReference type="NCBI Taxonomy" id="2961894"/>
    <lineage>
        <taxon>Bacteria</taxon>
        <taxon>Bacillati</taxon>
        <taxon>Bacillota</taxon>
        <taxon>Bacilli</taxon>
        <taxon>Bacillales</taxon>
        <taxon>Bacillaceae</taxon>
        <taxon>Ectobacillus</taxon>
    </lineage>
</organism>
<protein>
    <submittedName>
        <fullName evidence="2">Uncharacterized protein</fullName>
    </submittedName>
</protein>
<reference evidence="2" key="1">
    <citation type="submission" date="2022-07" db="EMBL/GenBank/DDBJ databases">
        <authorList>
            <person name="Li W.-J."/>
            <person name="Deng Q.-Q."/>
        </authorList>
    </citation>
    <scope>NUCLEOTIDE SEQUENCE</scope>
    <source>
        <strain evidence="2">SYSU M60031</strain>
    </source>
</reference>
<evidence type="ECO:0000313" key="2">
    <source>
        <dbReference type="EMBL" id="MCP8970177.1"/>
    </source>
</evidence>
<feature type="signal peptide" evidence="1">
    <location>
        <begin position="1"/>
        <end position="21"/>
    </location>
</feature>
<proteinExistence type="predicted"/>
<dbReference type="EMBL" id="JANCLT010000010">
    <property type="protein sequence ID" value="MCP8970177.1"/>
    <property type="molecule type" value="Genomic_DNA"/>
</dbReference>
<sequence>MIRAILLSICILFGIMSPVSAAGQVEIFDLSKEQVVKRVPMQPEMRREALSYIKEITAVYPNVKPIPRKGYIIRVPLQPPAAVENSWVKTRIDEVFIISSGDAPPVLFFFNEKNQPYFFLFNGDVQKLWQLLQFQPAGE</sequence>
<dbReference type="RefSeq" id="WP_254760097.1">
    <property type="nucleotide sequence ID" value="NZ_JANCLT010000010.1"/>
</dbReference>
<name>A0AA41X7I0_9BACI</name>
<accession>A0AA41X7I0</accession>
<dbReference type="Proteomes" id="UP001156102">
    <property type="component" value="Unassembled WGS sequence"/>
</dbReference>